<dbReference type="FunFam" id="3.40.605.10:FF:000001">
    <property type="entry name" value="Aldehyde dehydrogenase 1"/>
    <property type="match status" value="1"/>
</dbReference>
<gene>
    <name evidence="5" type="ORF">HZU72_00760</name>
</gene>
<dbReference type="PROSITE" id="PS00687">
    <property type="entry name" value="ALDEHYDE_DEHYDR_GLU"/>
    <property type="match status" value="1"/>
</dbReference>
<comment type="similarity">
    <text evidence="3">Belongs to the aldehyde dehydrogenase family.</text>
</comment>
<organism evidence="5 6">
    <name type="scientific">Vreelandella sedimenti</name>
    <dbReference type="NCBI Taxonomy" id="2729618"/>
    <lineage>
        <taxon>Bacteria</taxon>
        <taxon>Pseudomonadati</taxon>
        <taxon>Pseudomonadota</taxon>
        <taxon>Gammaproteobacteria</taxon>
        <taxon>Oceanospirillales</taxon>
        <taxon>Halomonadaceae</taxon>
        <taxon>Vreelandella</taxon>
    </lineage>
</organism>
<dbReference type="Gene3D" id="3.40.605.10">
    <property type="entry name" value="Aldehyde Dehydrogenase, Chain A, domain 1"/>
    <property type="match status" value="1"/>
</dbReference>
<evidence type="ECO:0000313" key="6">
    <source>
        <dbReference type="Proteomes" id="UP000520876"/>
    </source>
</evidence>
<feature type="domain" description="Aldehyde dehydrogenase" evidence="4">
    <location>
        <begin position="27"/>
        <end position="485"/>
    </location>
</feature>
<dbReference type="InterPro" id="IPR016162">
    <property type="entry name" value="Ald_DH_N"/>
</dbReference>
<keyword evidence="1 3" id="KW-0560">Oxidoreductase</keyword>
<proteinExistence type="inferred from homology"/>
<evidence type="ECO:0000256" key="3">
    <source>
        <dbReference type="RuleBase" id="RU003345"/>
    </source>
</evidence>
<dbReference type="Gene3D" id="3.40.309.10">
    <property type="entry name" value="Aldehyde Dehydrogenase, Chain A, domain 2"/>
    <property type="match status" value="1"/>
</dbReference>
<dbReference type="GO" id="GO:0004030">
    <property type="term" value="F:aldehyde dehydrogenase [NAD(P)+] activity"/>
    <property type="evidence" value="ECO:0007669"/>
    <property type="project" value="UniProtKB-ARBA"/>
</dbReference>
<dbReference type="SUPFAM" id="SSF53720">
    <property type="entry name" value="ALDH-like"/>
    <property type="match status" value="1"/>
</dbReference>
<reference evidence="5 6" key="1">
    <citation type="submission" date="2020-07" db="EMBL/GenBank/DDBJ databases">
        <title>Halomonas sp. QX-2 draft genome sequence.</title>
        <authorList>
            <person name="Qiu X."/>
        </authorList>
    </citation>
    <scope>NUCLEOTIDE SEQUENCE [LARGE SCALE GENOMIC DNA]</scope>
    <source>
        <strain evidence="5 6">QX-2</strain>
    </source>
</reference>
<dbReference type="InterPro" id="IPR016163">
    <property type="entry name" value="Ald_DH_C"/>
</dbReference>
<dbReference type="EMBL" id="JACCGK010000001">
    <property type="protein sequence ID" value="NYT70961.1"/>
    <property type="molecule type" value="Genomic_DNA"/>
</dbReference>
<dbReference type="AlphaFoldDB" id="A0A7Z0N467"/>
<comment type="caution">
    <text evidence="5">The sequence shown here is derived from an EMBL/GenBank/DDBJ whole genome shotgun (WGS) entry which is preliminary data.</text>
</comment>
<protein>
    <submittedName>
        <fullName evidence="5">Aldehyde dehydrogenase family protein</fullName>
    </submittedName>
</protein>
<evidence type="ECO:0000259" key="4">
    <source>
        <dbReference type="Pfam" id="PF00171"/>
    </source>
</evidence>
<dbReference type="InterPro" id="IPR015590">
    <property type="entry name" value="Aldehyde_DH_dom"/>
</dbReference>
<name>A0A7Z0N467_9GAMM</name>
<sequence length="491" mass="52914">MPSFDPARIALPCAHFIQGQRVTDPSALSVSRPSDGAVYAELPMADANRVDDAVTSAHQAFVRGDWSRCAPRERARIMRRWADLIEADIDYLAPLESLGSTRPIDQTRAWDVPYTAEGIRFFAEFADKHGGEVAATAHDHLGMQIAEPLGVVGAIAPWNFPLSMTCWKVAPALAAGNTVVLKPSEMTPFTAVRLAELAIKAGMPPGVFNVIQGNGPVTGDALCRHPYVAKVTFTGSTVTGRTIMGACAETGPKPVTLELGGKSPQLVFADIPDIDRTAKTLAAAITGNAGQVCVAGSRLLIQHELLEPMIERLSKHFNALTPGPTWQTGGWFSPIISATQLTRIESIVARSREAGAELLGGGERFERNDGGHFYQPTLLHTNDRHNPAVEEEIFGPVLTIQTFESEEEALALAEHDVYGLAAGIHTADLGRALRTVRRLSAGTVWVNRYGRSNDYILPTGGYKRSGVGRDLGRAAFDACLQHKSVLIDLDQ</sequence>
<evidence type="ECO:0000256" key="2">
    <source>
        <dbReference type="PROSITE-ProRule" id="PRU10007"/>
    </source>
</evidence>
<feature type="active site" evidence="2">
    <location>
        <position position="258"/>
    </location>
</feature>
<accession>A0A7Z0N467</accession>
<dbReference type="Proteomes" id="UP000520876">
    <property type="component" value="Unassembled WGS sequence"/>
</dbReference>
<evidence type="ECO:0000313" key="5">
    <source>
        <dbReference type="EMBL" id="NYT70961.1"/>
    </source>
</evidence>
<dbReference type="InterPro" id="IPR029510">
    <property type="entry name" value="Ald_DH_CS_GLU"/>
</dbReference>
<dbReference type="InterPro" id="IPR016161">
    <property type="entry name" value="Ald_DH/histidinol_DH"/>
</dbReference>
<dbReference type="RefSeq" id="WP_180089671.1">
    <property type="nucleotide sequence ID" value="NZ_CAXAZJ010000001.1"/>
</dbReference>
<dbReference type="Pfam" id="PF00171">
    <property type="entry name" value="Aldedh"/>
    <property type="match status" value="1"/>
</dbReference>
<keyword evidence="6" id="KW-1185">Reference proteome</keyword>
<evidence type="ECO:0000256" key="1">
    <source>
        <dbReference type="ARBA" id="ARBA00023002"/>
    </source>
</evidence>
<dbReference type="PANTHER" id="PTHR11699">
    <property type="entry name" value="ALDEHYDE DEHYDROGENASE-RELATED"/>
    <property type="match status" value="1"/>
</dbReference>